<dbReference type="InterPro" id="IPR019559">
    <property type="entry name" value="Cullin_neddylation_domain"/>
</dbReference>
<reference evidence="6 7" key="1">
    <citation type="submission" date="2017-03" db="EMBL/GenBank/DDBJ databases">
        <title>Genomes of endolithic fungi from Antarctica.</title>
        <authorList>
            <person name="Coleine C."/>
            <person name="Masonjones S."/>
            <person name="Stajich J.E."/>
        </authorList>
    </citation>
    <scope>NUCLEOTIDE SEQUENCE [LARGE SCALE GENOMIC DNA]</scope>
    <source>
        <strain evidence="6 7">CCFEE 5187</strain>
    </source>
</reference>
<comment type="similarity">
    <text evidence="3">Belongs to the cullin family.</text>
</comment>
<evidence type="ECO:0000256" key="1">
    <source>
        <dbReference type="ARBA" id="ARBA00022499"/>
    </source>
</evidence>
<dbReference type="InterPro" id="IPR036388">
    <property type="entry name" value="WH-like_DNA-bd_sf"/>
</dbReference>
<keyword evidence="2" id="KW-0832">Ubl conjugation</keyword>
<evidence type="ECO:0000256" key="2">
    <source>
        <dbReference type="ARBA" id="ARBA00022843"/>
    </source>
</evidence>
<gene>
    <name evidence="6" type="ORF">B0A49_13280</name>
</gene>
<comment type="caution">
    <text evidence="6">The sequence shown here is derived from an EMBL/GenBank/DDBJ whole genome shotgun (WGS) entry which is preliminary data.</text>
</comment>
<dbReference type="InterPro" id="IPR059120">
    <property type="entry name" value="Cullin-like_AB"/>
</dbReference>
<dbReference type="OrthoDB" id="27073at2759"/>
<keyword evidence="1" id="KW-1017">Isopeptide bond</keyword>
<dbReference type="GO" id="GO:0031625">
    <property type="term" value="F:ubiquitin protein ligase binding"/>
    <property type="evidence" value="ECO:0007669"/>
    <property type="project" value="InterPro"/>
</dbReference>
<keyword evidence="7" id="KW-1185">Reference proteome</keyword>
<dbReference type="Proteomes" id="UP000308768">
    <property type="component" value="Unassembled WGS sequence"/>
</dbReference>
<name>A0A4U0VM64_9PEZI</name>
<dbReference type="InterPro" id="IPR036390">
    <property type="entry name" value="WH_DNA-bd_sf"/>
</dbReference>
<dbReference type="GO" id="GO:0006511">
    <property type="term" value="P:ubiquitin-dependent protein catabolic process"/>
    <property type="evidence" value="ECO:0007669"/>
    <property type="project" value="InterPro"/>
</dbReference>
<feature type="domain" description="Cullin family profile" evidence="5">
    <location>
        <begin position="1"/>
        <end position="57"/>
    </location>
</feature>
<dbReference type="InterPro" id="IPR045093">
    <property type="entry name" value="Cullin"/>
</dbReference>
<dbReference type="PANTHER" id="PTHR11932">
    <property type="entry name" value="CULLIN"/>
    <property type="match status" value="1"/>
</dbReference>
<dbReference type="Gene3D" id="1.10.10.10">
    <property type="entry name" value="Winged helix-like DNA-binding domain superfamily/Winged helix DNA-binding domain"/>
    <property type="match status" value="1"/>
</dbReference>
<dbReference type="Gene3D" id="3.30.230.130">
    <property type="entry name" value="Cullin, Chain C, Domain 2"/>
    <property type="match status" value="1"/>
</dbReference>
<dbReference type="SMART" id="SM00884">
    <property type="entry name" value="Cullin_Nedd8"/>
    <property type="match status" value="1"/>
</dbReference>
<feature type="non-terminal residue" evidence="6">
    <location>
        <position position="1"/>
    </location>
</feature>
<dbReference type="Pfam" id="PF26557">
    <property type="entry name" value="Cullin_AB"/>
    <property type="match status" value="1"/>
</dbReference>
<dbReference type="InterPro" id="IPR036317">
    <property type="entry name" value="Cullin_homology_sf"/>
</dbReference>
<evidence type="ECO:0000259" key="5">
    <source>
        <dbReference type="PROSITE" id="PS50069"/>
    </source>
</evidence>
<protein>
    <recommendedName>
        <fullName evidence="5">Cullin family profile domain-containing protein</fullName>
    </recommendedName>
</protein>
<dbReference type="SUPFAM" id="SSF75632">
    <property type="entry name" value="Cullin homology domain"/>
    <property type="match status" value="1"/>
</dbReference>
<evidence type="ECO:0000256" key="4">
    <source>
        <dbReference type="SAM" id="MobiDB-lite"/>
    </source>
</evidence>
<dbReference type="Pfam" id="PF10557">
    <property type="entry name" value="Cullin_Nedd8"/>
    <property type="match status" value="1"/>
</dbReference>
<feature type="region of interest" description="Disordered" evidence="4">
    <location>
        <begin position="103"/>
        <end position="122"/>
    </location>
</feature>
<dbReference type="FunFam" id="1.10.10.10:FF:000014">
    <property type="entry name" value="Cullin 1"/>
    <property type="match status" value="1"/>
</dbReference>
<accession>A0A4U0VM64</accession>
<dbReference type="EMBL" id="NAJN01002663">
    <property type="protein sequence ID" value="TKA50082.1"/>
    <property type="molecule type" value="Genomic_DNA"/>
</dbReference>
<dbReference type="PROSITE" id="PS50069">
    <property type="entry name" value="CULLIN_2"/>
    <property type="match status" value="1"/>
</dbReference>
<proteinExistence type="inferred from homology"/>
<feature type="compositionally biased region" description="Basic and acidic residues" evidence="4">
    <location>
        <begin position="104"/>
        <end position="122"/>
    </location>
</feature>
<evidence type="ECO:0000313" key="6">
    <source>
        <dbReference type="EMBL" id="TKA50082.1"/>
    </source>
</evidence>
<dbReference type="SUPFAM" id="SSF46785">
    <property type="entry name" value="Winged helix' DNA-binding domain"/>
    <property type="match status" value="1"/>
</dbReference>
<evidence type="ECO:0000313" key="7">
    <source>
        <dbReference type="Proteomes" id="UP000308768"/>
    </source>
</evidence>
<evidence type="ECO:0000256" key="3">
    <source>
        <dbReference type="PROSITE-ProRule" id="PRU00330"/>
    </source>
</evidence>
<sequence>KNGTIVRKHELNVSTYGMIVLLLFNDLPSGGSLNFEDVQSRTNIPTNELIRTLQSVAVSPKTRILVKEPMSKDIKPTDRFSFNESFESKFAKIKVLSITSGNKVEGDRERKETEKKNNESRNHNIEAAVVRIMKQRKELSHQQLVSETLTQLASQFKPDVIMIKKRIESLIEREYLERLEDSPVPAYRYLA</sequence>
<dbReference type="InterPro" id="IPR016158">
    <property type="entry name" value="Cullin_homology"/>
</dbReference>
<dbReference type="AlphaFoldDB" id="A0A4U0VM64"/>
<dbReference type="STRING" id="331657.A0A4U0VM64"/>
<organism evidence="6 7">
    <name type="scientific">Cryomyces minteri</name>
    <dbReference type="NCBI Taxonomy" id="331657"/>
    <lineage>
        <taxon>Eukaryota</taxon>
        <taxon>Fungi</taxon>
        <taxon>Dikarya</taxon>
        <taxon>Ascomycota</taxon>
        <taxon>Pezizomycotina</taxon>
        <taxon>Dothideomycetes</taxon>
        <taxon>Dothideomycetes incertae sedis</taxon>
        <taxon>Cryomyces</taxon>
    </lineage>
</organism>